<keyword evidence="1" id="KW-0378">Hydrolase</keyword>
<reference evidence="3" key="1">
    <citation type="journal article" date="2014" name="Appl. Environ. Microbiol.">
        <title>Characterization of a Multiresistant Mosaic Plasmid from a Fish Farm Sediment Exiguobacterium sp. Isolate Reveals Aggregation of Functional Clinic-Associated Antibiotic Resistance Genes.</title>
        <authorList>
            <person name="Yang J."/>
            <person name="Wang C."/>
            <person name="Wu J."/>
            <person name="Liu L."/>
            <person name="Zhang G."/>
            <person name="Feng J."/>
        </authorList>
    </citation>
    <scope>NUCLEOTIDE SEQUENCE</scope>
    <source>
        <strain evidence="3">S3-2</strain>
        <plasmid evidence="3">pMC2</plasmid>
    </source>
</reference>
<dbReference type="EMBL" id="KF648875">
    <property type="protein sequence ID" value="AHE40568.1"/>
    <property type="molecule type" value="Genomic_DNA"/>
</dbReference>
<dbReference type="Gene3D" id="3.40.50.300">
    <property type="entry name" value="P-loop containing nucleotide triphosphate hydrolases"/>
    <property type="match status" value="1"/>
</dbReference>
<dbReference type="InterPro" id="IPR027417">
    <property type="entry name" value="P-loop_NTPase"/>
</dbReference>
<feature type="domain" description="NrS-1 polymerase-like helicase" evidence="2">
    <location>
        <begin position="201"/>
        <end position="301"/>
    </location>
</feature>
<geneLocation type="plasmid" evidence="3">
    <name>pMC2</name>
</geneLocation>
<name>V9Z8V8_9BACL</name>
<evidence type="ECO:0000313" key="3">
    <source>
        <dbReference type="EMBL" id="AHE40568.1"/>
    </source>
</evidence>
<dbReference type="AlphaFoldDB" id="V9Z8V8"/>
<dbReference type="PANTHER" id="PTHR35372">
    <property type="entry name" value="ATP BINDING PROTEIN-RELATED"/>
    <property type="match status" value="1"/>
</dbReference>
<sequence length="494" mass="56230">MDGSRFLREKRPATKNSPAVLELDVLEFASYLVDQRDILTDANGLFYIYDAKKRCWDHSPTDSDKTKRWIGEQLKRFDLKAYDSVNVTKNIIDRLVKDLPLTGPLFYLTAHETGGYMNFKNGVFNPMTGVELTDSQEIKRMGFRFQLGVNYTTEPMRSDELSQFIESINVSNEDDSLMRNLARFVFAAGTRTNLSDRFLFFYGQSGCGKSTLGELLSAIIGDGAKAVEWSVIRGDTRILSTLEGRGMVFVDESSSEKFDDTNLKRLTTHTRTIIDKKFAPEGVEAQIQAQVLVCGNNLLKPSGGREGLERRVSTVVFHKNSKAFTKMVRSLMVSRNGKTKLAQELANALFEIMRSWSTFPTEYEVSKAGKNALTMMIEQTDDLHDFISENREKLIALIELHDEWELLETKGYKSLYDKWAKDNNLKKVLPQSRLTQNMARILQAQALTRDARKRIGGKIRVNALYWSVGDRPRELKTIEELEKEEVGNELKGAF</sequence>
<organism evidence="3">
    <name type="scientific">Exiguobacterium sp. S3-2</name>
    <dbReference type="NCBI Taxonomy" id="1389960"/>
    <lineage>
        <taxon>Bacteria</taxon>
        <taxon>Bacillati</taxon>
        <taxon>Bacillota</taxon>
        <taxon>Bacilli</taxon>
        <taxon>Bacillales</taxon>
        <taxon>Bacillales Family XII. Incertae Sedis</taxon>
        <taxon>Exiguobacterium</taxon>
    </lineage>
</organism>
<dbReference type="InterPro" id="IPR045455">
    <property type="entry name" value="NrS-1_pol-like_helicase"/>
</dbReference>
<dbReference type="GO" id="GO:0016787">
    <property type="term" value="F:hydrolase activity"/>
    <property type="evidence" value="ECO:0007669"/>
    <property type="project" value="UniProtKB-KW"/>
</dbReference>
<dbReference type="SUPFAM" id="SSF52540">
    <property type="entry name" value="P-loop containing nucleoside triphosphate hydrolases"/>
    <property type="match status" value="1"/>
</dbReference>
<evidence type="ECO:0000256" key="1">
    <source>
        <dbReference type="ARBA" id="ARBA00022801"/>
    </source>
</evidence>
<keyword evidence="3" id="KW-0614">Plasmid</keyword>
<evidence type="ECO:0000259" key="2">
    <source>
        <dbReference type="Pfam" id="PF19263"/>
    </source>
</evidence>
<dbReference type="PANTHER" id="PTHR35372:SF2">
    <property type="entry name" value="SF3 HELICASE DOMAIN-CONTAINING PROTEIN"/>
    <property type="match status" value="1"/>
</dbReference>
<accession>V9Z8V8</accession>
<protein>
    <recommendedName>
        <fullName evidence="2">NrS-1 polymerase-like helicase domain-containing protein</fullName>
    </recommendedName>
</protein>
<dbReference type="InterPro" id="IPR051620">
    <property type="entry name" value="ORF904-like_C"/>
</dbReference>
<proteinExistence type="predicted"/>
<dbReference type="Pfam" id="PF19263">
    <property type="entry name" value="DUF5906"/>
    <property type="match status" value="1"/>
</dbReference>